<dbReference type="AlphaFoldDB" id="A0A498R9B1"/>
<evidence type="ECO:0000313" key="9">
    <source>
        <dbReference type="EMBL" id="VBB05718.1"/>
    </source>
</evidence>
<dbReference type="Pfam" id="PF00528">
    <property type="entry name" value="BPD_transp_1"/>
    <property type="match status" value="1"/>
</dbReference>
<dbReference type="Gene3D" id="1.10.3720.10">
    <property type="entry name" value="MetI-like"/>
    <property type="match status" value="1"/>
</dbReference>
<dbReference type="PROSITE" id="PS50928">
    <property type="entry name" value="ABC_TM1"/>
    <property type="match status" value="1"/>
</dbReference>
<dbReference type="Proteomes" id="UP000277811">
    <property type="component" value="Unassembled WGS sequence"/>
</dbReference>
<keyword evidence="10" id="KW-1185">Reference proteome</keyword>
<dbReference type="InterPro" id="IPR051393">
    <property type="entry name" value="ABC_transporter_permease"/>
</dbReference>
<dbReference type="CDD" id="cd06261">
    <property type="entry name" value="TM_PBP2"/>
    <property type="match status" value="1"/>
</dbReference>
<dbReference type="GO" id="GO:0055085">
    <property type="term" value="P:transmembrane transport"/>
    <property type="evidence" value="ECO:0007669"/>
    <property type="project" value="InterPro"/>
</dbReference>
<dbReference type="EMBL" id="UPPP01000058">
    <property type="protein sequence ID" value="VBB05718.1"/>
    <property type="molecule type" value="Genomic_DNA"/>
</dbReference>
<proteinExistence type="inferred from homology"/>
<comment type="similarity">
    <text evidence="7">Belongs to the binding-protein-dependent transport system permease family.</text>
</comment>
<evidence type="ECO:0000259" key="8">
    <source>
        <dbReference type="PROSITE" id="PS50928"/>
    </source>
</evidence>
<evidence type="ECO:0000256" key="4">
    <source>
        <dbReference type="ARBA" id="ARBA00022692"/>
    </source>
</evidence>
<dbReference type="PANTHER" id="PTHR30193:SF37">
    <property type="entry name" value="INNER MEMBRANE ABC TRANSPORTER PERMEASE PROTEIN YCJO"/>
    <property type="match status" value="1"/>
</dbReference>
<feature type="transmembrane region" description="Helical" evidence="7">
    <location>
        <begin position="152"/>
        <end position="177"/>
    </location>
</feature>
<reference evidence="9 10" key="1">
    <citation type="submission" date="2018-06" db="EMBL/GenBank/DDBJ databases">
        <authorList>
            <person name="Strepis N."/>
        </authorList>
    </citation>
    <scope>NUCLEOTIDE SEQUENCE [LARGE SCALE GENOMIC DNA]</scope>
    <source>
        <strain evidence="9">LUCI</strain>
    </source>
</reference>
<feature type="transmembrane region" description="Helical" evidence="7">
    <location>
        <begin position="105"/>
        <end position="127"/>
    </location>
</feature>
<evidence type="ECO:0000256" key="2">
    <source>
        <dbReference type="ARBA" id="ARBA00022448"/>
    </source>
</evidence>
<keyword evidence="5 7" id="KW-1133">Transmembrane helix</keyword>
<gene>
    <name evidence="9" type="ORF">LUCI_0929</name>
</gene>
<dbReference type="InterPro" id="IPR035906">
    <property type="entry name" value="MetI-like_sf"/>
</dbReference>
<accession>A0A498R9B1</accession>
<feature type="domain" description="ABC transmembrane type-1" evidence="8">
    <location>
        <begin position="68"/>
        <end position="280"/>
    </location>
</feature>
<sequence>MQNHKLFSLTLFVAPALFFYGLFLVAPMIGGIVYSFTNWDGLNPAFRFIGLRNYTEALWTDHNFIHSILFTFKYAAVVLVLQNGLALALALMIESKIKTKSLFRTVFFLPNMLSMIIGSFMWTFIFLKVLPEVAKLAAMPALDQSWLGDPGLAFYSILIVSLWTGTGYMMLIYMAALQGVPQELKEAAIIDGAGKVRVFFHVTLPMIMNAITICLFLTLNSAFKIFDTVYALTGGGPGRATQVMCLNIYDEAFSNNFRFGYADAKAIILFFIVLLITLIQLRIMKKREVEA</sequence>
<keyword evidence="3" id="KW-1003">Cell membrane</keyword>
<organism evidence="9 10">
    <name type="scientific">Lucifera butyrica</name>
    <dbReference type="NCBI Taxonomy" id="1351585"/>
    <lineage>
        <taxon>Bacteria</taxon>
        <taxon>Bacillati</taxon>
        <taxon>Bacillota</taxon>
        <taxon>Negativicutes</taxon>
        <taxon>Veillonellales</taxon>
        <taxon>Veillonellaceae</taxon>
        <taxon>Lucifera</taxon>
    </lineage>
</organism>
<dbReference type="GO" id="GO:0005886">
    <property type="term" value="C:plasma membrane"/>
    <property type="evidence" value="ECO:0007669"/>
    <property type="project" value="UniProtKB-SubCell"/>
</dbReference>
<keyword evidence="2 7" id="KW-0813">Transport</keyword>
<evidence type="ECO:0000256" key="7">
    <source>
        <dbReference type="RuleBase" id="RU363032"/>
    </source>
</evidence>
<evidence type="ECO:0000313" key="10">
    <source>
        <dbReference type="Proteomes" id="UP000277811"/>
    </source>
</evidence>
<evidence type="ECO:0000256" key="3">
    <source>
        <dbReference type="ARBA" id="ARBA00022475"/>
    </source>
</evidence>
<evidence type="ECO:0000256" key="6">
    <source>
        <dbReference type="ARBA" id="ARBA00023136"/>
    </source>
</evidence>
<name>A0A498R9B1_9FIRM</name>
<dbReference type="SUPFAM" id="SSF161098">
    <property type="entry name" value="MetI-like"/>
    <property type="match status" value="1"/>
</dbReference>
<keyword evidence="4 7" id="KW-0812">Transmembrane</keyword>
<protein>
    <recommendedName>
        <fullName evidence="8">ABC transmembrane type-1 domain-containing protein</fullName>
    </recommendedName>
</protein>
<evidence type="ECO:0000256" key="5">
    <source>
        <dbReference type="ARBA" id="ARBA00022989"/>
    </source>
</evidence>
<comment type="subcellular location">
    <subcellularLocation>
        <location evidence="1 7">Cell membrane</location>
        <topology evidence="1 7">Multi-pass membrane protein</topology>
    </subcellularLocation>
</comment>
<feature type="transmembrane region" description="Helical" evidence="7">
    <location>
        <begin position="12"/>
        <end position="36"/>
    </location>
</feature>
<feature type="transmembrane region" description="Helical" evidence="7">
    <location>
        <begin position="74"/>
        <end position="93"/>
    </location>
</feature>
<keyword evidence="6 7" id="KW-0472">Membrane</keyword>
<dbReference type="InterPro" id="IPR000515">
    <property type="entry name" value="MetI-like"/>
</dbReference>
<dbReference type="RefSeq" id="WP_207856980.1">
    <property type="nucleotide sequence ID" value="NZ_UPPP01000058.1"/>
</dbReference>
<feature type="transmembrane region" description="Helical" evidence="7">
    <location>
        <begin position="198"/>
        <end position="219"/>
    </location>
</feature>
<evidence type="ECO:0000256" key="1">
    <source>
        <dbReference type="ARBA" id="ARBA00004651"/>
    </source>
</evidence>
<feature type="transmembrane region" description="Helical" evidence="7">
    <location>
        <begin position="266"/>
        <end position="284"/>
    </location>
</feature>
<dbReference type="PANTHER" id="PTHR30193">
    <property type="entry name" value="ABC TRANSPORTER PERMEASE PROTEIN"/>
    <property type="match status" value="1"/>
</dbReference>